<organism evidence="1 2">
    <name type="scientific">Paraburkholderia phytofirmans OLGA172</name>
    <dbReference type="NCBI Taxonomy" id="1417228"/>
    <lineage>
        <taxon>Bacteria</taxon>
        <taxon>Pseudomonadati</taxon>
        <taxon>Pseudomonadota</taxon>
        <taxon>Betaproteobacteria</taxon>
        <taxon>Burkholderiales</taxon>
        <taxon>Burkholderiaceae</taxon>
        <taxon>Paraburkholderia</taxon>
    </lineage>
</organism>
<dbReference type="KEGG" id="buz:AYM40_21035"/>
<keyword evidence="2" id="KW-1185">Reference proteome</keyword>
<accession>A0A160FR10</accession>
<sequence length="83" mass="9488">MRLNFSAAEVGMFVEEEFKLNNGEKLVNHRSRVAGFMQNEDIDEYDVIDASGETIASVKITVHTDVKAPFKTTRTVQRKDRVR</sequence>
<dbReference type="STRING" id="1804984.AYM40_21035"/>
<name>A0A160FR10_9BURK</name>
<gene>
    <name evidence="1" type="ORF">AYM40_21035</name>
</gene>
<protein>
    <submittedName>
        <fullName evidence="1">Uncharacterized protein</fullName>
    </submittedName>
</protein>
<dbReference type="EMBL" id="CP014579">
    <property type="protein sequence ID" value="ANB74938.1"/>
    <property type="molecule type" value="Genomic_DNA"/>
</dbReference>
<proteinExistence type="predicted"/>
<dbReference type="Proteomes" id="UP000076852">
    <property type="component" value="Chromosome 2"/>
</dbReference>
<dbReference type="AlphaFoldDB" id="A0A160FR10"/>
<evidence type="ECO:0000313" key="2">
    <source>
        <dbReference type="Proteomes" id="UP000076852"/>
    </source>
</evidence>
<reference evidence="1 2" key="1">
    <citation type="journal article" date="2016" name="Gene">
        <title>PacBio SMRT assembly of a complex multi-replicon genome reveals chlorocatechol degradative operon in a region of genome plasticity.</title>
        <authorList>
            <person name="Ricker N."/>
            <person name="Shen S.Y."/>
            <person name="Goordial J."/>
            <person name="Jin S."/>
            <person name="Fulthorpe R.R."/>
        </authorList>
    </citation>
    <scope>NUCLEOTIDE SEQUENCE [LARGE SCALE GENOMIC DNA]</scope>
    <source>
        <strain evidence="1 2">OLGA172</strain>
    </source>
</reference>
<dbReference type="RefSeq" id="WP_082855205.1">
    <property type="nucleotide sequence ID" value="NZ_CP014579.1"/>
</dbReference>
<evidence type="ECO:0000313" key="1">
    <source>
        <dbReference type="EMBL" id="ANB74938.1"/>
    </source>
</evidence>